<protein>
    <recommendedName>
        <fullName evidence="7">Translocation/assembly module TamB</fullName>
    </recommendedName>
</protein>
<evidence type="ECO:0008006" key="7">
    <source>
        <dbReference type="Google" id="ProtNLM"/>
    </source>
</evidence>
<feature type="transmembrane region" description="Helical" evidence="5">
    <location>
        <begin position="30"/>
        <end position="49"/>
    </location>
</feature>
<dbReference type="EMBL" id="VSSQ01000131">
    <property type="protein sequence ID" value="MPL79875.1"/>
    <property type="molecule type" value="Genomic_DNA"/>
</dbReference>
<keyword evidence="2 5" id="KW-0812">Transmembrane</keyword>
<comment type="caution">
    <text evidence="6">The sequence shown here is derived from an EMBL/GenBank/DDBJ whole genome shotgun (WGS) entry which is preliminary data.</text>
</comment>
<organism evidence="6">
    <name type="scientific">bioreactor metagenome</name>
    <dbReference type="NCBI Taxonomy" id="1076179"/>
    <lineage>
        <taxon>unclassified sequences</taxon>
        <taxon>metagenomes</taxon>
        <taxon>ecological metagenomes</taxon>
    </lineage>
</organism>
<accession>A0A644ULT0</accession>
<dbReference type="GO" id="GO:0016020">
    <property type="term" value="C:membrane"/>
    <property type="evidence" value="ECO:0007669"/>
    <property type="project" value="UniProtKB-SubCell"/>
</dbReference>
<evidence type="ECO:0000256" key="1">
    <source>
        <dbReference type="ARBA" id="ARBA00004167"/>
    </source>
</evidence>
<reference evidence="6" key="1">
    <citation type="submission" date="2019-08" db="EMBL/GenBank/DDBJ databases">
        <authorList>
            <person name="Kucharzyk K."/>
            <person name="Murdoch R.W."/>
            <person name="Higgins S."/>
            <person name="Loffler F."/>
        </authorList>
    </citation>
    <scope>NUCLEOTIDE SEQUENCE</scope>
</reference>
<evidence type="ECO:0000256" key="3">
    <source>
        <dbReference type="ARBA" id="ARBA00022989"/>
    </source>
</evidence>
<evidence type="ECO:0000256" key="4">
    <source>
        <dbReference type="ARBA" id="ARBA00023136"/>
    </source>
</evidence>
<comment type="subcellular location">
    <subcellularLocation>
        <location evidence="1">Membrane</location>
        <topology evidence="1">Single-pass membrane protein</topology>
    </subcellularLocation>
</comment>
<keyword evidence="4 5" id="KW-0472">Membrane</keyword>
<keyword evidence="3 5" id="KW-1133">Transmembrane helix</keyword>
<evidence type="ECO:0000313" key="6">
    <source>
        <dbReference type="EMBL" id="MPL79875.1"/>
    </source>
</evidence>
<dbReference type="PANTHER" id="PTHR36985">
    <property type="entry name" value="TRANSLOCATION AND ASSEMBLY MODULE SUBUNIT TAMB"/>
    <property type="match status" value="1"/>
</dbReference>
<sequence>MQNWLFFNKLLDLIVYFCAKGDTIRILRKILTVLLFLVALAPVAAYVALQIPAIQTYSARRVASVLSEKFSADVSIGRVYYIFFNKLIVNDFHILYSEKDTLVNCDKLSVSISATDLIMNSEITLKRLHLHDGIINLVNETDSSTNLSRIFNFKKEKNDTSGFKLPDFIAGEVKLHNFRFSYRNPYSGTETKDGVINFSNLYLNKINIHIRGIESHSDTLYAEVKNISFEERSGFNIKSLQASLKFTSNNILLSELDIAESNSRLTAHSFSMGFNSFKDFSSFTTSVRMESDFDKAFLDFVTLSKFAPSLSKNRLSFYITGLVSGTLSNLKTDNLKISSRSGLTYLDIKARISGLPVADETMAFVDVEYCTTTSNDIAQIVASINSTRPAKFFSNLSPLVKYNFRGRLAGLLDDFVANGNITTNIGNIYMDVLLKGNEKQGGVYLQGNLRANEFNVGSLIKSKEPGRLTFNSTMTALLKEETKGGNEFYIDSISVKLLEFNNYPYTNISATGSYLNDRFDGKIICHDPNLDFLFQGIAGLSSKSDSYYDFYADVMYANLFNLNLDKRDSVSSASLRTLAKFTQKISGEILGDIQVRDMEYTNSNGKFDIGDIFVKSSSGRDIYEASLSSSFARATYKGSHFIDRFITRLTEDLIYKHIPNLDSRDEEELAKRGDNRGSYNLNLILSDTRSISQLLLPGFFISPGSKLDINIANEGPVKINLFSGTAGYMSNIANTINISATSGEEGATALIKADRIKSGGLEINNLMADAEGVNNSIGLRIEYSNQTKLKNSLLFDSDIFIGKGADNKSNLFTININPSELYFNDYKWILDKSSVTISDSLYSIKSFLAHNNNQLLHIDGTISDNPDDSLTLSMANLDISPLNYFINGGLGVEGLFTGKATVTSLYSNPRILVNITGDSVRVNKANVGELDLYSEWDNSRQIFNLMARSRLEGSIPMYATGTLSPSKNYLDLSANLDRFQVKYFEPFLDDIIGESSGSLSGLLRLNGTMDRLVLSSSRGMLNNVGFTVLFTKVPYILNGPFSIEESKLIVENATIRDRAGNSGRVNGGLSFPYFSNIAFNTKIDFSNLECINTTEKDNENFYGLAYGTGNISITGPIQKILMDISVTTNRNTAIHIPLPNTSVASRTNLLSFVAPPEEKIENEYYNEYGYVIPVKSKDEKRSSELEVKLKTRVNTDAELLIEIDKSVGDVIRSYGNGLVNIDVNPSRDIFTVHGDYIINRGFYTFVLQGIFKRDFSIKDGGNLSFNGDILKTRLDLTAIYNTKASVNTLIADTSSVSNRRNVECSITMQGELLNPRLGFGINIPDIDPSTKARVDAALNTDDKVVKQVMSLLVSGSFIPDIQSSIVNNSTLLYSNATEVLSNQINNIFNQLDIPLDFSFNYQPGQNGRDIFDAAISAQLFDNRVIVNGNIGSSRYTNQNSDVVGDIDVEIKLDDKGRFRAKAFSHSADQYSNYLDNSQRSGVGLVYQEEFNSFRELFNRLFRSKKKREKVTK</sequence>
<evidence type="ECO:0000256" key="2">
    <source>
        <dbReference type="ARBA" id="ARBA00022692"/>
    </source>
</evidence>
<dbReference type="PANTHER" id="PTHR36985:SF1">
    <property type="entry name" value="TRANSLOCATION AND ASSEMBLY MODULE SUBUNIT TAMB"/>
    <property type="match status" value="1"/>
</dbReference>
<name>A0A644ULT0_9ZZZZ</name>
<proteinExistence type="predicted"/>
<gene>
    <name evidence="6" type="ORF">SDC9_25762</name>
</gene>
<evidence type="ECO:0000256" key="5">
    <source>
        <dbReference type="SAM" id="Phobius"/>
    </source>
</evidence>